<dbReference type="InterPro" id="IPR016047">
    <property type="entry name" value="M23ase_b-sheet_dom"/>
</dbReference>
<keyword evidence="4" id="KW-1185">Reference proteome</keyword>
<keyword evidence="3" id="KW-0378">Hydrolase</keyword>
<dbReference type="InterPro" id="IPR050570">
    <property type="entry name" value="Cell_wall_metabolism_enzyme"/>
</dbReference>
<dbReference type="PANTHER" id="PTHR21666:SF289">
    <property type="entry name" value="L-ALA--D-GLU ENDOPEPTIDASE"/>
    <property type="match status" value="1"/>
</dbReference>
<evidence type="ECO:0000256" key="1">
    <source>
        <dbReference type="ARBA" id="ARBA00022729"/>
    </source>
</evidence>
<feature type="domain" description="M23ase beta-sheet core" evidence="2">
    <location>
        <begin position="357"/>
        <end position="452"/>
    </location>
</feature>
<reference evidence="3 4" key="1">
    <citation type="submission" date="2020-03" db="EMBL/GenBank/DDBJ databases">
        <title>Genomic Encyclopedia of Type Strains, Phase IV (KMG-IV): sequencing the most valuable type-strain genomes for metagenomic binning, comparative biology and taxonomic classification.</title>
        <authorList>
            <person name="Goeker M."/>
        </authorList>
    </citation>
    <scope>NUCLEOTIDE SEQUENCE [LARGE SCALE GENOMIC DNA]</scope>
    <source>
        <strain evidence="3 4">DSM 4733</strain>
    </source>
</reference>
<proteinExistence type="predicted"/>
<evidence type="ECO:0000313" key="3">
    <source>
        <dbReference type="EMBL" id="NIJ65893.1"/>
    </source>
</evidence>
<dbReference type="Proteomes" id="UP000564677">
    <property type="component" value="Unassembled WGS sequence"/>
</dbReference>
<dbReference type="FunFam" id="2.70.70.10:FF:000006">
    <property type="entry name" value="M23 family peptidase"/>
    <property type="match status" value="1"/>
</dbReference>
<dbReference type="Gene3D" id="2.70.70.10">
    <property type="entry name" value="Glucose Permease (Domain IIA)"/>
    <property type="match status" value="1"/>
</dbReference>
<sequence length="493" mass="51899">MYLRSDHGEGLTGGGASARATAPARGLAARLNERFADFEFAPDLGSRIGSLTWYRGAATCVALITATLLLAPGFENPIYGTVPAPLSGAEFDATQAQAIKPLGMGSGTGARVAATGLVAPLSDTPERPMLEGTTKLASGGALFATLLRSGIGKTDATTVSSMITKAVALDEIQSNTMADYTLGRRVDKSQPRPLEKLDIRTRFDQRVEFVRAGNVLSMRAIPIAIDRTPLRIQGTIGRSLYRSARAAGAPAKAVESYIKTLATRTPVSRLGSDCKFDIIVGQARAETGEVQLGSLMYAGVSGCPNKVQLAPFEQGGKTSWFDGSGKGNSTGAMAMPANGRFSSGFGMRRHPILGYTRMHRGVDIAAPWGSPVFAASDGVVQFAGRSSGYGNFIKVTHGGGYGTGYGHLSRIYVRGGEHVRRGQRIGAVGNTGLSTGPHLHYELYRNGMAVNPRSVSFTSTQQLTGGDLGEFRSQLNRLLSVPIGHGAVKDAED</sequence>
<gene>
    <name evidence="3" type="ORF">FHR20_002855</name>
</gene>
<comment type="caution">
    <text evidence="3">The sequence shown here is derived from an EMBL/GenBank/DDBJ whole genome shotgun (WGS) entry which is preliminary data.</text>
</comment>
<accession>A0A7X5ZWW8</accession>
<dbReference type="EMBL" id="JAASQV010000002">
    <property type="protein sequence ID" value="NIJ65893.1"/>
    <property type="molecule type" value="Genomic_DNA"/>
</dbReference>
<dbReference type="GO" id="GO:0004222">
    <property type="term" value="F:metalloendopeptidase activity"/>
    <property type="evidence" value="ECO:0007669"/>
    <property type="project" value="TreeGrafter"/>
</dbReference>
<dbReference type="Pfam" id="PF01551">
    <property type="entry name" value="Peptidase_M23"/>
    <property type="match status" value="1"/>
</dbReference>
<dbReference type="AlphaFoldDB" id="A0A7X5ZWW8"/>
<protein>
    <submittedName>
        <fullName evidence="3">Murein DD-endopeptidase MepM/ murein hydrolase activator NlpD</fullName>
    </submittedName>
</protein>
<dbReference type="SUPFAM" id="SSF51261">
    <property type="entry name" value="Duplicated hybrid motif"/>
    <property type="match status" value="1"/>
</dbReference>
<dbReference type="PANTHER" id="PTHR21666">
    <property type="entry name" value="PEPTIDASE-RELATED"/>
    <property type="match status" value="1"/>
</dbReference>
<name>A0A7X5ZWW8_9SPHN</name>
<dbReference type="RefSeq" id="WP_167300205.1">
    <property type="nucleotide sequence ID" value="NZ_JAASQV010000002.1"/>
</dbReference>
<keyword evidence="1" id="KW-0732">Signal</keyword>
<evidence type="ECO:0000259" key="2">
    <source>
        <dbReference type="Pfam" id="PF01551"/>
    </source>
</evidence>
<dbReference type="InterPro" id="IPR011055">
    <property type="entry name" value="Dup_hybrid_motif"/>
</dbReference>
<dbReference type="CDD" id="cd12797">
    <property type="entry name" value="M23_peptidase"/>
    <property type="match status" value="1"/>
</dbReference>
<evidence type="ECO:0000313" key="4">
    <source>
        <dbReference type="Proteomes" id="UP000564677"/>
    </source>
</evidence>
<organism evidence="3 4">
    <name type="scientific">Sphingomonas leidyi</name>
    <dbReference type="NCBI Taxonomy" id="68569"/>
    <lineage>
        <taxon>Bacteria</taxon>
        <taxon>Pseudomonadati</taxon>
        <taxon>Pseudomonadota</taxon>
        <taxon>Alphaproteobacteria</taxon>
        <taxon>Sphingomonadales</taxon>
        <taxon>Sphingomonadaceae</taxon>
        <taxon>Sphingomonas</taxon>
    </lineage>
</organism>
<dbReference type="Gene3D" id="3.10.450.350">
    <property type="match status" value="1"/>
</dbReference>